<evidence type="ECO:0000313" key="7">
    <source>
        <dbReference type="EMBL" id="MFD0871361.1"/>
    </source>
</evidence>
<feature type="domain" description="HhH-GPD" evidence="6">
    <location>
        <begin position="106"/>
        <end position="271"/>
    </location>
</feature>
<dbReference type="Gene3D" id="1.10.340.30">
    <property type="entry name" value="Hypothetical protein, domain 2"/>
    <property type="match status" value="1"/>
</dbReference>
<comment type="caution">
    <text evidence="7">The sequence shown here is derived from an EMBL/GenBank/DDBJ whole genome shotgun (WGS) entry which is preliminary data.</text>
</comment>
<keyword evidence="8" id="KW-1185">Reference proteome</keyword>
<reference evidence="8" key="1">
    <citation type="journal article" date="2019" name="Int. J. Syst. Evol. Microbiol.">
        <title>The Global Catalogue of Microorganisms (GCM) 10K type strain sequencing project: providing services to taxonomists for standard genome sequencing and annotation.</title>
        <authorList>
            <consortium name="The Broad Institute Genomics Platform"/>
            <consortium name="The Broad Institute Genome Sequencing Center for Infectious Disease"/>
            <person name="Wu L."/>
            <person name="Ma J."/>
        </authorList>
    </citation>
    <scope>NUCLEOTIDE SEQUENCE [LARGE SCALE GENOMIC DNA]</scope>
    <source>
        <strain evidence="8">CCUG 57263</strain>
    </source>
</reference>
<dbReference type="Pfam" id="PF00730">
    <property type="entry name" value="HhH-GPD"/>
    <property type="match status" value="1"/>
</dbReference>
<dbReference type="PANTHER" id="PTHR43003:SF12">
    <property type="entry name" value="DNA-3-METHYLADENINE GLYCOSYLASE"/>
    <property type="match status" value="1"/>
</dbReference>
<keyword evidence="5" id="KW-0234">DNA repair</keyword>
<accession>A0ABW3DEK0</accession>
<evidence type="ECO:0000256" key="4">
    <source>
        <dbReference type="ARBA" id="ARBA00022801"/>
    </source>
</evidence>
<dbReference type="InterPro" id="IPR023170">
    <property type="entry name" value="HhH_base_excis_C"/>
</dbReference>
<comment type="catalytic activity">
    <reaction evidence="1">
        <text>Hydrolysis of alkylated DNA, releasing 3-methyladenine, 3-methylguanine, 7-methylguanine and 7-methyladenine.</text>
        <dbReference type="EC" id="3.2.2.21"/>
    </reaction>
</comment>
<evidence type="ECO:0000256" key="2">
    <source>
        <dbReference type="ARBA" id="ARBA00012000"/>
    </source>
</evidence>
<evidence type="ECO:0000313" key="8">
    <source>
        <dbReference type="Proteomes" id="UP001597120"/>
    </source>
</evidence>
<gene>
    <name evidence="7" type="ORF">ACFQ03_19675</name>
</gene>
<evidence type="ECO:0000256" key="1">
    <source>
        <dbReference type="ARBA" id="ARBA00000086"/>
    </source>
</evidence>
<evidence type="ECO:0000256" key="3">
    <source>
        <dbReference type="ARBA" id="ARBA00022763"/>
    </source>
</evidence>
<evidence type="ECO:0000259" key="6">
    <source>
        <dbReference type="SMART" id="SM00478"/>
    </source>
</evidence>
<dbReference type="EMBL" id="JBHTIU010000079">
    <property type="protein sequence ID" value="MFD0871361.1"/>
    <property type="molecule type" value="Genomic_DNA"/>
</dbReference>
<dbReference type="RefSeq" id="WP_379290353.1">
    <property type="nucleotide sequence ID" value="NZ_JBHTIU010000079.1"/>
</dbReference>
<dbReference type="Gene3D" id="1.10.1670.10">
    <property type="entry name" value="Helix-hairpin-Helix base-excision DNA repair enzymes (C-terminal)"/>
    <property type="match status" value="1"/>
</dbReference>
<dbReference type="InterPro" id="IPR012904">
    <property type="entry name" value="OGG_N"/>
</dbReference>
<name>A0ABW3DEK0_9BACL</name>
<organism evidence="7 8">
    <name type="scientific">Paenibacillus residui</name>
    <dbReference type="NCBI Taxonomy" id="629724"/>
    <lineage>
        <taxon>Bacteria</taxon>
        <taxon>Bacillati</taxon>
        <taxon>Bacillota</taxon>
        <taxon>Bacilli</taxon>
        <taxon>Bacillales</taxon>
        <taxon>Paenibacillaceae</taxon>
        <taxon>Paenibacillus</taxon>
    </lineage>
</organism>
<dbReference type="InterPro" id="IPR003265">
    <property type="entry name" value="HhH-GPD_domain"/>
</dbReference>
<proteinExistence type="predicted"/>
<dbReference type="EC" id="3.2.2.21" evidence="2"/>
<protein>
    <recommendedName>
        <fullName evidence="2">DNA-3-methyladenine glycosylase II</fullName>
        <ecNumber evidence="2">3.2.2.21</ecNumber>
    </recommendedName>
</protein>
<dbReference type="Pfam" id="PF07934">
    <property type="entry name" value="OGG_N"/>
    <property type="match status" value="1"/>
</dbReference>
<dbReference type="SMART" id="SM00478">
    <property type="entry name" value="ENDO3c"/>
    <property type="match status" value="1"/>
</dbReference>
<dbReference type="Proteomes" id="UP001597120">
    <property type="component" value="Unassembled WGS sequence"/>
</dbReference>
<dbReference type="Gene3D" id="3.30.310.20">
    <property type="entry name" value="DNA-3-methyladenine glycosylase AlkA, N-terminal domain"/>
    <property type="match status" value="1"/>
</dbReference>
<keyword evidence="3" id="KW-0227">DNA damage</keyword>
<sequence length="271" mass="30745">MYRIHNDKLYCHIPVTDEGTGPVVEISGEQEDSLVVTYLQEGLPSKASRDMVAGYVREWFDLETDLAPFYEMAAGDALLNKVVRRFYGLRLAGIPDLFEALSWGIIGQQINLAFAYTLKRRLVESFGKHVEWDGVKYWSFPSPSVIAELKVEDLTRLQLTARKSEYLIGTARLMAEGKLTKKQLLEAGSCEEAERLLVSIRGIGPWTANYVLMRCLRFPSAFPIADVGLHNAIRELLGRPSKPSIDEIRKLASTWAGWEAYATFYLWRSIY</sequence>
<dbReference type="InterPro" id="IPR051912">
    <property type="entry name" value="Alkylbase_DNA_Glycosylase/TA"/>
</dbReference>
<dbReference type="SUPFAM" id="SSF48150">
    <property type="entry name" value="DNA-glycosylase"/>
    <property type="match status" value="1"/>
</dbReference>
<dbReference type="InterPro" id="IPR037046">
    <property type="entry name" value="AlkA_N_sf"/>
</dbReference>
<dbReference type="CDD" id="cd00056">
    <property type="entry name" value="ENDO3c"/>
    <property type="match status" value="1"/>
</dbReference>
<dbReference type="PANTHER" id="PTHR43003">
    <property type="entry name" value="DNA-3-METHYLADENINE GLYCOSYLASE"/>
    <property type="match status" value="1"/>
</dbReference>
<evidence type="ECO:0000256" key="5">
    <source>
        <dbReference type="ARBA" id="ARBA00023204"/>
    </source>
</evidence>
<keyword evidence="4" id="KW-0378">Hydrolase</keyword>
<dbReference type="InterPro" id="IPR011257">
    <property type="entry name" value="DNA_glycosylase"/>
</dbReference>